<protein>
    <submittedName>
        <fullName evidence="2">Uncharacterized protein</fullName>
    </submittedName>
</protein>
<organism evidence="2 3">
    <name type="scientific">Diploscapter pachys</name>
    <dbReference type="NCBI Taxonomy" id="2018661"/>
    <lineage>
        <taxon>Eukaryota</taxon>
        <taxon>Metazoa</taxon>
        <taxon>Ecdysozoa</taxon>
        <taxon>Nematoda</taxon>
        <taxon>Chromadorea</taxon>
        <taxon>Rhabditida</taxon>
        <taxon>Rhabditina</taxon>
        <taxon>Rhabditomorpha</taxon>
        <taxon>Rhabditoidea</taxon>
        <taxon>Rhabditidae</taxon>
        <taxon>Diploscapter</taxon>
    </lineage>
</organism>
<feature type="region of interest" description="Disordered" evidence="1">
    <location>
        <begin position="72"/>
        <end position="92"/>
    </location>
</feature>
<accession>A0A2A2M3K2</accession>
<dbReference type="AlphaFoldDB" id="A0A2A2M3K2"/>
<dbReference type="Proteomes" id="UP000218231">
    <property type="component" value="Unassembled WGS sequence"/>
</dbReference>
<keyword evidence="3" id="KW-1185">Reference proteome</keyword>
<evidence type="ECO:0000256" key="1">
    <source>
        <dbReference type="SAM" id="MobiDB-lite"/>
    </source>
</evidence>
<evidence type="ECO:0000313" key="3">
    <source>
        <dbReference type="Proteomes" id="UP000218231"/>
    </source>
</evidence>
<sequence>MADAEIDGGVKFGIVELGQHVRPDDAELRGAVRDEGRDVESADADQLDMRHIGGEAQRAAVFVAECGFGMDTGAGEQGKGLGEDAPLGHGDD</sequence>
<comment type="caution">
    <text evidence="2">The sequence shown here is derived from an EMBL/GenBank/DDBJ whole genome shotgun (WGS) entry which is preliminary data.</text>
</comment>
<dbReference type="EMBL" id="LIAE01005800">
    <property type="protein sequence ID" value="PAV93028.1"/>
    <property type="molecule type" value="Genomic_DNA"/>
</dbReference>
<reference evidence="2 3" key="1">
    <citation type="journal article" date="2017" name="Curr. Biol.">
        <title>Genome architecture and evolution of a unichromosomal asexual nematode.</title>
        <authorList>
            <person name="Fradin H."/>
            <person name="Zegar C."/>
            <person name="Gutwein M."/>
            <person name="Lucas J."/>
            <person name="Kovtun M."/>
            <person name="Corcoran D."/>
            <person name="Baugh L.R."/>
            <person name="Kiontke K."/>
            <person name="Gunsalus K."/>
            <person name="Fitch D.H."/>
            <person name="Piano F."/>
        </authorList>
    </citation>
    <scope>NUCLEOTIDE SEQUENCE [LARGE SCALE GENOMIC DNA]</scope>
    <source>
        <strain evidence="2">PF1309</strain>
    </source>
</reference>
<gene>
    <name evidence="2" type="ORF">WR25_00541</name>
</gene>
<proteinExistence type="predicted"/>
<name>A0A2A2M3K2_9BILA</name>
<evidence type="ECO:0000313" key="2">
    <source>
        <dbReference type="EMBL" id="PAV93028.1"/>
    </source>
</evidence>